<dbReference type="PANTHER" id="PTHR21229:SF81">
    <property type="entry name" value="TRANSMEMBRANE PROTEIN 87A"/>
    <property type="match status" value="1"/>
</dbReference>
<keyword evidence="3" id="KW-0732">Signal</keyword>
<dbReference type="GO" id="GO:0032580">
    <property type="term" value="C:Golgi cisterna membrane"/>
    <property type="evidence" value="ECO:0007669"/>
    <property type="project" value="TreeGrafter"/>
</dbReference>
<feature type="transmembrane region" description="Helical" evidence="6">
    <location>
        <begin position="139"/>
        <end position="158"/>
    </location>
</feature>
<dbReference type="AlphaFoldDB" id="A0A671XBY2"/>
<evidence type="ECO:0000256" key="6">
    <source>
        <dbReference type="SAM" id="Phobius"/>
    </source>
</evidence>
<dbReference type="PANTHER" id="PTHR21229">
    <property type="entry name" value="LUNG SEVEN TRANSMEMBRANE RECEPTOR"/>
    <property type="match status" value="1"/>
</dbReference>
<proteinExistence type="predicted"/>
<dbReference type="GO" id="GO:0005829">
    <property type="term" value="C:cytosol"/>
    <property type="evidence" value="ECO:0007669"/>
    <property type="project" value="GOC"/>
</dbReference>
<reference evidence="8" key="2">
    <citation type="submission" date="2025-08" db="UniProtKB">
        <authorList>
            <consortium name="Ensembl"/>
        </authorList>
    </citation>
    <scope>IDENTIFICATION</scope>
</reference>
<dbReference type="GO" id="GO:0042147">
    <property type="term" value="P:retrograde transport, endosome to Golgi"/>
    <property type="evidence" value="ECO:0007669"/>
    <property type="project" value="TreeGrafter"/>
</dbReference>
<feature type="domain" description="GOST seven transmembrane" evidence="7">
    <location>
        <begin position="106"/>
        <end position="354"/>
    </location>
</feature>
<evidence type="ECO:0000256" key="3">
    <source>
        <dbReference type="ARBA" id="ARBA00022729"/>
    </source>
</evidence>
<sequence>MLVLLLCKYMFFLEVIFCGAAEIVFPSHKVFVFLVSLCCDVLPVWINTRGYDDYDSLLTNVFLQDISAVAKAWLDSPYLFIVKVFTFTMKVEMKGPHDYSSPADWPLMMFFMVMCIVYVLFGALWLFWCACYWRDLLRIQFWIGAVIILGMLEKAVFYSEYQSIRYKGDYVQGAVIFAELLSALKRSLARILVLIVSLGYGIVRPRLGTTVHRLVAVGLLYLLFSSVEGVLRVTGGFYETVALVANLSLSLIDSCVMFSLIYIYIFISLSQTTRLLKLRRNIVKLSLYQHFTNTLIFSVVASIIFIIWTTKVFKLVDCQTGWRDLWVDDAFWRLLFSTILLVIMVLLRPSANSQRFSHSPLIDEDDEEEEAKEPMLNEAFGKTPIVRPAKGCPKNENTVSDSVYDV</sequence>
<feature type="transmembrane region" description="Helical" evidence="6">
    <location>
        <begin position="330"/>
        <end position="347"/>
    </location>
</feature>
<reference evidence="8" key="1">
    <citation type="submission" date="2021-04" db="EMBL/GenBank/DDBJ databases">
        <authorList>
            <consortium name="Wellcome Sanger Institute Data Sharing"/>
        </authorList>
    </citation>
    <scope>NUCLEOTIDE SEQUENCE [LARGE SCALE GENOMIC DNA]</scope>
</reference>
<evidence type="ECO:0000256" key="2">
    <source>
        <dbReference type="ARBA" id="ARBA00022692"/>
    </source>
</evidence>
<keyword evidence="5 6" id="KW-0472">Membrane</keyword>
<keyword evidence="2 6" id="KW-0812">Transmembrane</keyword>
<dbReference type="InterPro" id="IPR053937">
    <property type="entry name" value="GOST_TM"/>
</dbReference>
<evidence type="ECO:0000256" key="1">
    <source>
        <dbReference type="ARBA" id="ARBA00004141"/>
    </source>
</evidence>
<dbReference type="Proteomes" id="UP000472265">
    <property type="component" value="Chromosome 16"/>
</dbReference>
<dbReference type="InterPro" id="IPR009637">
    <property type="entry name" value="GPR107/GPR108-like"/>
</dbReference>
<comment type="subcellular location">
    <subcellularLocation>
        <location evidence="1">Membrane</location>
        <topology evidence="1">Multi-pass membrane protein</topology>
    </subcellularLocation>
</comment>
<evidence type="ECO:0000256" key="4">
    <source>
        <dbReference type="ARBA" id="ARBA00022989"/>
    </source>
</evidence>
<protein>
    <submittedName>
        <fullName evidence="8">Transmembrane protein 87A</fullName>
    </submittedName>
</protein>
<evidence type="ECO:0000259" key="7">
    <source>
        <dbReference type="Pfam" id="PF06814"/>
    </source>
</evidence>
<feature type="transmembrane region" description="Helical" evidence="6">
    <location>
        <begin position="107"/>
        <end position="127"/>
    </location>
</feature>
<feature type="transmembrane region" description="Helical" evidence="6">
    <location>
        <begin position="187"/>
        <end position="203"/>
    </location>
</feature>
<accession>A0A671XBY2</accession>
<gene>
    <name evidence="8" type="primary">TMEM87A</name>
</gene>
<evidence type="ECO:0000256" key="5">
    <source>
        <dbReference type="ARBA" id="ARBA00023136"/>
    </source>
</evidence>
<organism evidence="8 9">
    <name type="scientific">Sparus aurata</name>
    <name type="common">Gilthead sea bream</name>
    <dbReference type="NCBI Taxonomy" id="8175"/>
    <lineage>
        <taxon>Eukaryota</taxon>
        <taxon>Metazoa</taxon>
        <taxon>Chordata</taxon>
        <taxon>Craniata</taxon>
        <taxon>Vertebrata</taxon>
        <taxon>Euteleostomi</taxon>
        <taxon>Actinopterygii</taxon>
        <taxon>Neopterygii</taxon>
        <taxon>Teleostei</taxon>
        <taxon>Neoteleostei</taxon>
        <taxon>Acanthomorphata</taxon>
        <taxon>Eupercaria</taxon>
        <taxon>Spariformes</taxon>
        <taxon>Sparidae</taxon>
        <taxon>Sparus</taxon>
    </lineage>
</organism>
<dbReference type="GeneTree" id="ENSGT00940000159481"/>
<dbReference type="Ensembl" id="ENSSAUT00010051127.1">
    <property type="protein sequence ID" value="ENSSAUP00010048608.1"/>
    <property type="gene ID" value="ENSSAUG00010020251.1"/>
</dbReference>
<feature type="transmembrane region" description="Helical" evidence="6">
    <location>
        <begin position="210"/>
        <end position="227"/>
    </location>
</feature>
<keyword evidence="4 6" id="KW-1133">Transmembrane helix</keyword>
<evidence type="ECO:0000313" key="9">
    <source>
        <dbReference type="Proteomes" id="UP000472265"/>
    </source>
</evidence>
<reference evidence="8" key="3">
    <citation type="submission" date="2025-09" db="UniProtKB">
        <authorList>
            <consortium name="Ensembl"/>
        </authorList>
    </citation>
    <scope>IDENTIFICATION</scope>
</reference>
<keyword evidence="9" id="KW-1185">Reference proteome</keyword>
<dbReference type="Pfam" id="PF06814">
    <property type="entry name" value="GOST_TM"/>
    <property type="match status" value="1"/>
</dbReference>
<feature type="transmembrane region" description="Helical" evidence="6">
    <location>
        <begin position="290"/>
        <end position="310"/>
    </location>
</feature>
<evidence type="ECO:0000313" key="8">
    <source>
        <dbReference type="Ensembl" id="ENSSAUP00010048608.1"/>
    </source>
</evidence>
<feature type="transmembrane region" description="Helical" evidence="6">
    <location>
        <begin position="247"/>
        <end position="269"/>
    </location>
</feature>
<name>A0A671XBY2_SPAAU</name>